<gene>
    <name evidence="3" type="ORF">PYCCODRAFT_552246</name>
</gene>
<dbReference type="OrthoDB" id="4095724at2759"/>
<keyword evidence="1" id="KW-1133">Transmembrane helix</keyword>
<name>A0A1Y2IKL3_TRAC3</name>
<keyword evidence="4" id="KW-1185">Reference proteome</keyword>
<dbReference type="EMBL" id="KZ084113">
    <property type="protein sequence ID" value="OSD01184.1"/>
    <property type="molecule type" value="Genomic_DNA"/>
</dbReference>
<accession>A0A1Y2IKL3</accession>
<keyword evidence="1" id="KW-0812">Transmembrane</keyword>
<evidence type="ECO:0000256" key="2">
    <source>
        <dbReference type="SAM" id="SignalP"/>
    </source>
</evidence>
<dbReference type="AlphaFoldDB" id="A0A1Y2IKL3"/>
<keyword evidence="1" id="KW-0472">Membrane</keyword>
<keyword evidence="2" id="KW-0732">Signal</keyword>
<dbReference type="Proteomes" id="UP000193067">
    <property type="component" value="Unassembled WGS sequence"/>
</dbReference>
<evidence type="ECO:0000313" key="3">
    <source>
        <dbReference type="EMBL" id="OSD01184.1"/>
    </source>
</evidence>
<proteinExistence type="predicted"/>
<feature type="transmembrane region" description="Helical" evidence="1">
    <location>
        <begin position="155"/>
        <end position="173"/>
    </location>
</feature>
<evidence type="ECO:0000313" key="4">
    <source>
        <dbReference type="Proteomes" id="UP000193067"/>
    </source>
</evidence>
<reference evidence="3 4" key="1">
    <citation type="journal article" date="2015" name="Biotechnol. Biofuels">
        <title>Enhanced degradation of softwood versus hardwood by the white-rot fungus Pycnoporus coccineus.</title>
        <authorList>
            <person name="Couturier M."/>
            <person name="Navarro D."/>
            <person name="Chevret D."/>
            <person name="Henrissat B."/>
            <person name="Piumi F."/>
            <person name="Ruiz-Duenas F.J."/>
            <person name="Martinez A.T."/>
            <person name="Grigoriev I.V."/>
            <person name="Riley R."/>
            <person name="Lipzen A."/>
            <person name="Berrin J.G."/>
            <person name="Master E.R."/>
            <person name="Rosso M.N."/>
        </authorList>
    </citation>
    <scope>NUCLEOTIDE SEQUENCE [LARGE SCALE GENOMIC DNA]</scope>
    <source>
        <strain evidence="3 4">BRFM310</strain>
    </source>
</reference>
<organism evidence="3 4">
    <name type="scientific">Trametes coccinea (strain BRFM310)</name>
    <name type="common">Pycnoporus coccineus</name>
    <dbReference type="NCBI Taxonomy" id="1353009"/>
    <lineage>
        <taxon>Eukaryota</taxon>
        <taxon>Fungi</taxon>
        <taxon>Dikarya</taxon>
        <taxon>Basidiomycota</taxon>
        <taxon>Agaricomycotina</taxon>
        <taxon>Agaricomycetes</taxon>
        <taxon>Polyporales</taxon>
        <taxon>Polyporaceae</taxon>
        <taxon>Trametes</taxon>
    </lineage>
</organism>
<sequence length="174" mass="17113">MYAMSFAAIALVALGVQAAPTKRDGVSSPNATIEVPGLASGVTTTFSPESALSVIQSNTASVAQAIGTGSLLNAEAAFVLAEARTVVAPTQTQLSVYIDYVAGTPVVEVSSIGGSAITLATGTATGAVTSFAGHTFTVAPKSNFASADIRVPRSLVAGALTVLGCVAVGAIAIL</sequence>
<feature type="signal peptide" evidence="2">
    <location>
        <begin position="1"/>
        <end position="18"/>
    </location>
</feature>
<evidence type="ECO:0000256" key="1">
    <source>
        <dbReference type="SAM" id="Phobius"/>
    </source>
</evidence>
<feature type="chain" id="PRO_5010992339" evidence="2">
    <location>
        <begin position="19"/>
        <end position="174"/>
    </location>
</feature>
<protein>
    <submittedName>
        <fullName evidence="3">Uncharacterized protein</fullName>
    </submittedName>
</protein>